<gene>
    <name evidence="1" type="ORF">NAEGRDRAFT_71019</name>
</gene>
<dbReference type="AlphaFoldDB" id="D2VPX4"/>
<dbReference type="InParanoid" id="D2VPX4"/>
<reference evidence="1 2" key="1">
    <citation type="journal article" date="2010" name="Cell">
        <title>The genome of Naegleria gruberi illuminates early eukaryotic versatility.</title>
        <authorList>
            <person name="Fritz-Laylin L.K."/>
            <person name="Prochnik S.E."/>
            <person name="Ginger M.L."/>
            <person name="Dacks J.B."/>
            <person name="Carpenter M.L."/>
            <person name="Field M.C."/>
            <person name="Kuo A."/>
            <person name="Paredez A."/>
            <person name="Chapman J."/>
            <person name="Pham J."/>
            <person name="Shu S."/>
            <person name="Neupane R."/>
            <person name="Cipriano M."/>
            <person name="Mancuso J."/>
            <person name="Tu H."/>
            <person name="Salamov A."/>
            <person name="Lindquist E."/>
            <person name="Shapiro H."/>
            <person name="Lucas S."/>
            <person name="Grigoriev I.V."/>
            <person name="Cande W.Z."/>
            <person name="Fulton C."/>
            <person name="Rokhsar D.S."/>
            <person name="Dawson S.C."/>
        </authorList>
    </citation>
    <scope>NUCLEOTIDE SEQUENCE [LARGE SCALE GENOMIC DNA]</scope>
    <source>
        <strain evidence="1 2">NEG-M</strain>
    </source>
</reference>
<dbReference type="EMBL" id="GG738887">
    <property type="protein sequence ID" value="EFC41282.1"/>
    <property type="molecule type" value="Genomic_DNA"/>
</dbReference>
<dbReference type="Proteomes" id="UP000006671">
    <property type="component" value="Unassembled WGS sequence"/>
</dbReference>
<sequence>MNNSTSECSTNNTIHHDDDESVANLLCTNKNETTHSPPLLFPRCSIVEEEVEEDISPSFSAYQQEIFKGGICNTFLNELPPGMMDNITADFTAQGAEELLRVEEEQYGAFVSSSSSGLETNNDFMDDPISPSSRGTLTVVDSNRTSSIGSSTTLAQDGNSFKRLNGRNTYLKVSGTTTKSFTFKFNVLTKSSDGRGTKFDTTFSLVGTVCVNCILSDDKESHYINLKDIKKKKKCVLSVLREEFNIGRELELWIQIDNCTEQLNVYCQKNKTEQSIHNLIVFNYATSTVELKDVGNLTSYSNESITPTSVEYHKKEIACFNDLVC</sequence>
<protein>
    <submittedName>
        <fullName evidence="1">Predicted protein</fullName>
    </submittedName>
</protein>
<accession>D2VPX4</accession>
<dbReference type="VEuPathDB" id="AmoebaDB:NAEGRDRAFT_71019"/>
<proteinExistence type="predicted"/>
<name>D2VPX4_NAEGR</name>
<dbReference type="GeneID" id="8854983"/>
<keyword evidence="2" id="KW-1185">Reference proteome</keyword>
<evidence type="ECO:0000313" key="2">
    <source>
        <dbReference type="Proteomes" id="UP000006671"/>
    </source>
</evidence>
<dbReference type="KEGG" id="ngr:NAEGRDRAFT_71019"/>
<dbReference type="RefSeq" id="XP_002674026.1">
    <property type="nucleotide sequence ID" value="XM_002673980.1"/>
</dbReference>
<evidence type="ECO:0000313" key="1">
    <source>
        <dbReference type="EMBL" id="EFC41282.1"/>
    </source>
</evidence>
<organism evidence="2">
    <name type="scientific">Naegleria gruberi</name>
    <name type="common">Amoeba</name>
    <dbReference type="NCBI Taxonomy" id="5762"/>
    <lineage>
        <taxon>Eukaryota</taxon>
        <taxon>Discoba</taxon>
        <taxon>Heterolobosea</taxon>
        <taxon>Tetramitia</taxon>
        <taxon>Eutetramitia</taxon>
        <taxon>Vahlkampfiidae</taxon>
        <taxon>Naegleria</taxon>
    </lineage>
</organism>